<feature type="chain" id="PRO_5003101221" evidence="1">
    <location>
        <begin position="27"/>
        <end position="90"/>
    </location>
</feature>
<dbReference type="KEGG" id="aly:9323278"/>
<dbReference type="AlphaFoldDB" id="D7KWW3"/>
<protein>
    <submittedName>
        <fullName evidence="2">Uncharacterized protein</fullName>
    </submittedName>
</protein>
<dbReference type="Proteomes" id="UP000008694">
    <property type="component" value="Unassembled WGS sequence"/>
</dbReference>
<accession>D7KWW3</accession>
<proteinExistence type="predicted"/>
<keyword evidence="1" id="KW-0732">Signal</keyword>
<evidence type="ECO:0000313" key="3">
    <source>
        <dbReference type="Proteomes" id="UP000008694"/>
    </source>
</evidence>
<dbReference type="HOGENOM" id="CLU_2443830_0_0_1"/>
<keyword evidence="3" id="KW-1185">Reference proteome</keyword>
<organism evidence="3">
    <name type="scientific">Arabidopsis lyrata subsp. lyrata</name>
    <name type="common">Lyre-leaved rock-cress</name>
    <dbReference type="NCBI Taxonomy" id="81972"/>
    <lineage>
        <taxon>Eukaryota</taxon>
        <taxon>Viridiplantae</taxon>
        <taxon>Streptophyta</taxon>
        <taxon>Embryophyta</taxon>
        <taxon>Tracheophyta</taxon>
        <taxon>Spermatophyta</taxon>
        <taxon>Magnoliopsida</taxon>
        <taxon>eudicotyledons</taxon>
        <taxon>Gunneridae</taxon>
        <taxon>Pentapetalae</taxon>
        <taxon>rosids</taxon>
        <taxon>malvids</taxon>
        <taxon>Brassicales</taxon>
        <taxon>Brassicaceae</taxon>
        <taxon>Camelineae</taxon>
        <taxon>Arabidopsis</taxon>
    </lineage>
</organism>
<gene>
    <name evidence="2" type="ORF">ARALYDRAFT_476017</name>
</gene>
<evidence type="ECO:0000313" key="2">
    <source>
        <dbReference type="EMBL" id="EFH64949.1"/>
    </source>
</evidence>
<dbReference type="OrthoDB" id="1062545at2759"/>
<feature type="signal peptide" evidence="1">
    <location>
        <begin position="1"/>
        <end position="26"/>
    </location>
</feature>
<sequence length="90" mass="9787">MEKTSLKLVFLFSLTIIAFCSSLGDAREMVKEEVNCIGGKCPKGKKNCNCLPPIAHKMDNRPATSTVLGNASLEPVSVRVTMVVHVPVER</sequence>
<dbReference type="Gramene" id="fgenesh2_kg.2__1147__AT1G68905.1">
    <property type="protein sequence ID" value="fgenesh2_kg.2__1147__AT1G68905.1"/>
    <property type="gene ID" value="fgenesh2_kg.2__1147__AT1G68905.1"/>
</dbReference>
<dbReference type="EMBL" id="GL348714">
    <property type="protein sequence ID" value="EFH64949.1"/>
    <property type="molecule type" value="Genomic_DNA"/>
</dbReference>
<evidence type="ECO:0000256" key="1">
    <source>
        <dbReference type="SAM" id="SignalP"/>
    </source>
</evidence>
<name>D7KWW3_ARALL</name>
<reference evidence="3" key="1">
    <citation type="journal article" date="2011" name="Nat. Genet.">
        <title>The Arabidopsis lyrata genome sequence and the basis of rapid genome size change.</title>
        <authorList>
            <person name="Hu T.T."/>
            <person name="Pattyn P."/>
            <person name="Bakker E.G."/>
            <person name="Cao J."/>
            <person name="Cheng J.-F."/>
            <person name="Clark R.M."/>
            <person name="Fahlgren N."/>
            <person name="Fawcett J.A."/>
            <person name="Grimwood J."/>
            <person name="Gundlach H."/>
            <person name="Haberer G."/>
            <person name="Hollister J.D."/>
            <person name="Ossowski S."/>
            <person name="Ottilar R.P."/>
            <person name="Salamov A.A."/>
            <person name="Schneeberger K."/>
            <person name="Spannagl M."/>
            <person name="Wang X."/>
            <person name="Yang L."/>
            <person name="Nasrallah M.E."/>
            <person name="Bergelson J."/>
            <person name="Carrington J.C."/>
            <person name="Gaut B.S."/>
            <person name="Schmutz J."/>
            <person name="Mayer K.F.X."/>
            <person name="Van de Peer Y."/>
            <person name="Grigoriev I.V."/>
            <person name="Nordborg M."/>
            <person name="Weigel D."/>
            <person name="Guo Y.-L."/>
        </authorList>
    </citation>
    <scope>NUCLEOTIDE SEQUENCE [LARGE SCALE GENOMIC DNA]</scope>
    <source>
        <strain evidence="3">cv. MN47</strain>
    </source>
</reference>